<comment type="caution">
    <text evidence="3">The sequence shown here is derived from an EMBL/GenBank/DDBJ whole genome shotgun (WGS) entry which is preliminary data.</text>
</comment>
<evidence type="ECO:0000313" key="4">
    <source>
        <dbReference type="Proteomes" id="UP001228376"/>
    </source>
</evidence>
<keyword evidence="2" id="KW-0812">Transmembrane</keyword>
<reference evidence="3 4" key="1">
    <citation type="submission" date="2023-10" db="EMBL/GenBank/DDBJ databases">
        <title>179-bfca-hs.</title>
        <authorList>
            <person name="Miliotis G."/>
            <person name="Sengupta P."/>
            <person name="Hameed A."/>
            <person name="Chuvochina M."/>
            <person name="Mcdonagh F."/>
            <person name="Simpson A.C."/>
            <person name="Singh N.K."/>
            <person name="Rekha P.D."/>
            <person name="Raman K."/>
            <person name="Hugenholtz P."/>
            <person name="Venkateswaran K."/>
        </authorList>
    </citation>
    <scope>NUCLEOTIDE SEQUENCE [LARGE SCALE GENOMIC DNA]</scope>
    <source>
        <strain evidence="3 4">179-BFC-A-HS</strain>
    </source>
</reference>
<feature type="transmembrane region" description="Helical" evidence="2">
    <location>
        <begin position="63"/>
        <end position="86"/>
    </location>
</feature>
<evidence type="ECO:0000256" key="1">
    <source>
        <dbReference type="SAM" id="MobiDB-lite"/>
    </source>
</evidence>
<organism evidence="3 4">
    <name type="scientific">Tigheibacillus jepli</name>
    <dbReference type="NCBI Taxonomy" id="3035914"/>
    <lineage>
        <taxon>Bacteria</taxon>
        <taxon>Bacillati</taxon>
        <taxon>Bacillota</taxon>
        <taxon>Bacilli</taxon>
        <taxon>Bacillales</taxon>
        <taxon>Bacillaceae</taxon>
        <taxon>Tigheibacillus</taxon>
    </lineage>
</organism>
<feature type="transmembrane region" description="Helical" evidence="2">
    <location>
        <begin position="12"/>
        <end position="29"/>
    </location>
</feature>
<dbReference type="EMBL" id="JAROCA020000001">
    <property type="protein sequence ID" value="MDY0405850.1"/>
    <property type="molecule type" value="Genomic_DNA"/>
</dbReference>
<keyword evidence="2" id="KW-1133">Transmembrane helix</keyword>
<protein>
    <submittedName>
        <fullName evidence="3">Uncharacterized protein</fullName>
    </submittedName>
</protein>
<proteinExistence type="predicted"/>
<evidence type="ECO:0000313" key="3">
    <source>
        <dbReference type="EMBL" id="MDY0405850.1"/>
    </source>
</evidence>
<evidence type="ECO:0000256" key="2">
    <source>
        <dbReference type="SAM" id="Phobius"/>
    </source>
</evidence>
<keyword evidence="2" id="KW-0472">Membrane</keyword>
<feature type="compositionally biased region" description="Basic and acidic residues" evidence="1">
    <location>
        <begin position="40"/>
        <end position="50"/>
    </location>
</feature>
<sequence length="92" mass="10455">MWDNITDLLPDTTVLLCAAASFVVPYVIYKVNQKIHKIVDPPWKGDDDSGRQPSQRKKQSNPVYACISCKQLGYFLIFPVTVILAFSKKHML</sequence>
<dbReference type="Proteomes" id="UP001228376">
    <property type="component" value="Unassembled WGS sequence"/>
</dbReference>
<dbReference type="RefSeq" id="WP_320384620.1">
    <property type="nucleotide sequence ID" value="NZ_JAROCA020000001.1"/>
</dbReference>
<accession>A0ABU5CK30</accession>
<feature type="region of interest" description="Disordered" evidence="1">
    <location>
        <begin position="40"/>
        <end position="61"/>
    </location>
</feature>
<keyword evidence="4" id="KW-1185">Reference proteome</keyword>
<name>A0ABU5CK30_9BACI</name>
<gene>
    <name evidence="3" type="ORF">P5G51_010990</name>
</gene>